<gene>
    <name evidence="2" type="ORF">GCM10007890_63180</name>
</gene>
<feature type="compositionally biased region" description="Basic and acidic residues" evidence="1">
    <location>
        <begin position="20"/>
        <end position="48"/>
    </location>
</feature>
<dbReference type="Proteomes" id="UP001157440">
    <property type="component" value="Unassembled WGS sequence"/>
</dbReference>
<evidence type="ECO:0000313" key="3">
    <source>
        <dbReference type="Proteomes" id="UP001157440"/>
    </source>
</evidence>
<dbReference type="AlphaFoldDB" id="A0AA37TL65"/>
<name>A0AA37TL65_9HYPH</name>
<sequence>MRENSRKPELQDDFGSSADGYDHNIRRAGLHEQKRRRAEEPSSRDVRADTSGALRFVRQMF</sequence>
<proteinExistence type="predicted"/>
<accession>A0AA37TL65</accession>
<feature type="compositionally biased region" description="Basic and acidic residues" evidence="1">
    <location>
        <begin position="1"/>
        <end position="10"/>
    </location>
</feature>
<keyword evidence="3" id="KW-1185">Reference proteome</keyword>
<organism evidence="2 3">
    <name type="scientific">Methylobacterium tardum</name>
    <dbReference type="NCBI Taxonomy" id="374432"/>
    <lineage>
        <taxon>Bacteria</taxon>
        <taxon>Pseudomonadati</taxon>
        <taxon>Pseudomonadota</taxon>
        <taxon>Alphaproteobacteria</taxon>
        <taxon>Hyphomicrobiales</taxon>
        <taxon>Methylobacteriaceae</taxon>
        <taxon>Methylobacterium</taxon>
    </lineage>
</organism>
<protein>
    <submittedName>
        <fullName evidence="2">Uncharacterized protein</fullName>
    </submittedName>
</protein>
<evidence type="ECO:0000313" key="2">
    <source>
        <dbReference type="EMBL" id="GLS74302.1"/>
    </source>
</evidence>
<comment type="caution">
    <text evidence="2">The sequence shown here is derived from an EMBL/GenBank/DDBJ whole genome shotgun (WGS) entry which is preliminary data.</text>
</comment>
<reference evidence="3" key="1">
    <citation type="journal article" date="2019" name="Int. J. Syst. Evol. Microbiol.">
        <title>The Global Catalogue of Microorganisms (GCM) 10K type strain sequencing project: providing services to taxonomists for standard genome sequencing and annotation.</title>
        <authorList>
            <consortium name="The Broad Institute Genomics Platform"/>
            <consortium name="The Broad Institute Genome Sequencing Center for Infectious Disease"/>
            <person name="Wu L."/>
            <person name="Ma J."/>
        </authorList>
    </citation>
    <scope>NUCLEOTIDE SEQUENCE [LARGE SCALE GENOMIC DNA]</scope>
    <source>
        <strain evidence="3">NBRC 103632</strain>
    </source>
</reference>
<feature type="region of interest" description="Disordered" evidence="1">
    <location>
        <begin position="1"/>
        <end position="51"/>
    </location>
</feature>
<evidence type="ECO:0000256" key="1">
    <source>
        <dbReference type="SAM" id="MobiDB-lite"/>
    </source>
</evidence>
<dbReference type="EMBL" id="BSPL01000035">
    <property type="protein sequence ID" value="GLS74302.1"/>
    <property type="molecule type" value="Genomic_DNA"/>
</dbReference>